<sequence length="50" mass="5669">MTSRYNLKEEEEKAAAASVLNLVFPAEEESKGTHIFSAVSENLESRRRRS</sequence>
<protein>
    <submittedName>
        <fullName evidence="1">Uncharacterized protein</fullName>
    </submittedName>
</protein>
<organism evidence="1">
    <name type="scientific">Glycine soja</name>
    <name type="common">Wild soybean</name>
    <dbReference type="NCBI Taxonomy" id="3848"/>
    <lineage>
        <taxon>Eukaryota</taxon>
        <taxon>Viridiplantae</taxon>
        <taxon>Streptophyta</taxon>
        <taxon>Embryophyta</taxon>
        <taxon>Tracheophyta</taxon>
        <taxon>Spermatophyta</taxon>
        <taxon>Magnoliopsida</taxon>
        <taxon>eudicotyledons</taxon>
        <taxon>Gunneridae</taxon>
        <taxon>Pentapetalae</taxon>
        <taxon>rosids</taxon>
        <taxon>fabids</taxon>
        <taxon>Fabales</taxon>
        <taxon>Fabaceae</taxon>
        <taxon>Papilionoideae</taxon>
        <taxon>50 kb inversion clade</taxon>
        <taxon>NPAAA clade</taxon>
        <taxon>indigoferoid/millettioid clade</taxon>
        <taxon>Phaseoleae</taxon>
        <taxon>Glycine</taxon>
        <taxon>Glycine subgen. Soja</taxon>
    </lineage>
</organism>
<dbReference type="EMBL" id="KN655893">
    <property type="protein sequence ID" value="KHN23809.1"/>
    <property type="molecule type" value="Genomic_DNA"/>
</dbReference>
<gene>
    <name evidence="1" type="ORF">glysoja_028102</name>
</gene>
<dbReference type="Proteomes" id="UP000053555">
    <property type="component" value="Unassembled WGS sequence"/>
</dbReference>
<accession>A0A0B2QUT5</accession>
<dbReference type="AlphaFoldDB" id="A0A0B2QUT5"/>
<proteinExistence type="predicted"/>
<reference evidence="1" key="1">
    <citation type="submission" date="2014-07" db="EMBL/GenBank/DDBJ databases">
        <title>Identification of a novel salt tolerance gene in wild soybean by whole-genome sequencing.</title>
        <authorList>
            <person name="Lam H.-M."/>
            <person name="Qi X."/>
            <person name="Li M.-W."/>
            <person name="Liu X."/>
            <person name="Xie M."/>
            <person name="Ni M."/>
            <person name="Xu X."/>
        </authorList>
    </citation>
    <scope>NUCLEOTIDE SEQUENCE [LARGE SCALE GENOMIC DNA]</scope>
    <source>
        <tissue evidence="1">Root</tissue>
    </source>
</reference>
<name>A0A0B2QUT5_GLYSO</name>
<evidence type="ECO:0000313" key="1">
    <source>
        <dbReference type="EMBL" id="KHN23809.1"/>
    </source>
</evidence>